<dbReference type="AlphaFoldDB" id="A0A5J4TIX8"/>
<organism evidence="1 2">
    <name type="scientific">Streblomastix strix</name>
    <dbReference type="NCBI Taxonomy" id="222440"/>
    <lineage>
        <taxon>Eukaryota</taxon>
        <taxon>Metamonada</taxon>
        <taxon>Preaxostyla</taxon>
        <taxon>Oxymonadida</taxon>
        <taxon>Streblomastigidae</taxon>
        <taxon>Streblomastix</taxon>
    </lineage>
</organism>
<feature type="non-terminal residue" evidence="1">
    <location>
        <position position="1"/>
    </location>
</feature>
<evidence type="ECO:0000313" key="2">
    <source>
        <dbReference type="Proteomes" id="UP000324800"/>
    </source>
</evidence>
<name>A0A5J4TIX8_9EUKA</name>
<dbReference type="Proteomes" id="UP000324800">
    <property type="component" value="Unassembled WGS sequence"/>
</dbReference>
<accession>A0A5J4TIX8</accession>
<comment type="caution">
    <text evidence="1">The sequence shown here is derived from an EMBL/GenBank/DDBJ whole genome shotgun (WGS) entry which is preliminary data.</text>
</comment>
<sequence length="54" mass="6544">TITDEEVYQILRSGITGGLSQVMHRYNRYEFRTAQVHQIHGRPFRYEQDALYLW</sequence>
<proteinExistence type="predicted"/>
<gene>
    <name evidence="1" type="ORF">EZS28_046256</name>
</gene>
<dbReference type="EMBL" id="SNRW01030193">
    <property type="protein sequence ID" value="KAA6358217.1"/>
    <property type="molecule type" value="Genomic_DNA"/>
</dbReference>
<protein>
    <submittedName>
        <fullName evidence="1">Uncharacterized protein</fullName>
    </submittedName>
</protein>
<reference evidence="1 2" key="1">
    <citation type="submission" date="2019-03" db="EMBL/GenBank/DDBJ databases">
        <title>Single cell metagenomics reveals metabolic interactions within the superorganism composed of flagellate Streblomastix strix and complex community of Bacteroidetes bacteria on its surface.</title>
        <authorList>
            <person name="Treitli S.C."/>
            <person name="Kolisko M."/>
            <person name="Husnik F."/>
            <person name="Keeling P."/>
            <person name="Hampl V."/>
        </authorList>
    </citation>
    <scope>NUCLEOTIDE SEQUENCE [LARGE SCALE GENOMIC DNA]</scope>
    <source>
        <strain evidence="1">ST1C</strain>
    </source>
</reference>
<evidence type="ECO:0000313" key="1">
    <source>
        <dbReference type="EMBL" id="KAA6358217.1"/>
    </source>
</evidence>